<evidence type="ECO:0000313" key="2">
    <source>
        <dbReference type="Proteomes" id="UP000193083"/>
    </source>
</evidence>
<accession>A0A1X7PJC0</accession>
<keyword evidence="2" id="KW-1185">Reference proteome</keyword>
<proteinExistence type="predicted"/>
<dbReference type="AlphaFoldDB" id="A0A1X7PJC0"/>
<dbReference type="EMBL" id="FXBL01000004">
    <property type="protein sequence ID" value="SMH51761.1"/>
    <property type="molecule type" value="Genomic_DNA"/>
</dbReference>
<reference evidence="1 2" key="1">
    <citation type="submission" date="2017-04" db="EMBL/GenBank/DDBJ databases">
        <authorList>
            <person name="Afonso C.L."/>
            <person name="Miller P.J."/>
            <person name="Scott M.A."/>
            <person name="Spackman E."/>
            <person name="Goraichik I."/>
            <person name="Dimitrov K.M."/>
            <person name="Suarez D.L."/>
            <person name="Swayne D.E."/>
        </authorList>
    </citation>
    <scope>NUCLEOTIDE SEQUENCE [LARGE SCALE GENOMIC DNA]</scope>
    <source>
        <strain evidence="1 2">B5P</strain>
    </source>
</reference>
<dbReference type="OrthoDB" id="8279879at2"/>
<name>A0A1X7PJC0_9HYPH</name>
<dbReference type="RefSeq" id="WP_085466199.1">
    <property type="nucleotide sequence ID" value="NZ_FXBL01000004.1"/>
</dbReference>
<gene>
    <name evidence="1" type="ORF">SAMN02982922_4517</name>
</gene>
<protein>
    <submittedName>
        <fullName evidence="1">Phasin protein</fullName>
    </submittedName>
</protein>
<organism evidence="1 2">
    <name type="scientific">Mesorhizobium australicum</name>
    <dbReference type="NCBI Taxonomy" id="536018"/>
    <lineage>
        <taxon>Bacteria</taxon>
        <taxon>Pseudomonadati</taxon>
        <taxon>Pseudomonadota</taxon>
        <taxon>Alphaproteobacteria</taxon>
        <taxon>Hyphomicrobiales</taxon>
        <taxon>Phyllobacteriaceae</taxon>
        <taxon>Mesorhizobium</taxon>
    </lineage>
</organism>
<evidence type="ECO:0000313" key="1">
    <source>
        <dbReference type="EMBL" id="SMH51761.1"/>
    </source>
</evidence>
<sequence>MATKKTTSTIEAPSVPFLAEGRNAIQAGMQIQAQAFGALLRYQIEGLAFLKRRYEQDAKLAEELAASEEMKDAFDILSTFAQNAASDYAGEASRLASLGSKLASEAAKQARKDAATIAGDMAAQTAA</sequence>
<dbReference type="Proteomes" id="UP000193083">
    <property type="component" value="Unassembled WGS sequence"/>
</dbReference>